<proteinExistence type="predicted"/>
<comment type="caution">
    <text evidence="2">The sequence shown here is derived from an EMBL/GenBank/DDBJ whole genome shotgun (WGS) entry which is preliminary data.</text>
</comment>
<feature type="compositionally biased region" description="Gly residues" evidence="1">
    <location>
        <begin position="155"/>
        <end position="168"/>
    </location>
</feature>
<protein>
    <submittedName>
        <fullName evidence="2">Uncharacterized protein</fullName>
    </submittedName>
</protein>
<feature type="region of interest" description="Disordered" evidence="1">
    <location>
        <begin position="144"/>
        <end position="172"/>
    </location>
</feature>
<dbReference type="EMBL" id="JAUTAS010000001">
    <property type="protein sequence ID" value="MDQ1107255.1"/>
    <property type="molecule type" value="Genomic_DNA"/>
</dbReference>
<dbReference type="Proteomes" id="UP001226084">
    <property type="component" value="Unassembled WGS sequence"/>
</dbReference>
<dbReference type="RefSeq" id="WP_307105974.1">
    <property type="nucleotide sequence ID" value="NZ_JAUTAS010000001.1"/>
</dbReference>
<accession>A0AAP5E932</accession>
<organism evidence="2 3">
    <name type="scientific">Stenotrophomonas rhizophila</name>
    <dbReference type="NCBI Taxonomy" id="216778"/>
    <lineage>
        <taxon>Bacteria</taxon>
        <taxon>Pseudomonadati</taxon>
        <taxon>Pseudomonadota</taxon>
        <taxon>Gammaproteobacteria</taxon>
        <taxon>Lysobacterales</taxon>
        <taxon>Lysobacteraceae</taxon>
        <taxon>Stenotrophomonas</taxon>
    </lineage>
</organism>
<name>A0AAP5E932_9GAMM</name>
<gene>
    <name evidence="2" type="ORF">QE424_000414</name>
</gene>
<evidence type="ECO:0000313" key="2">
    <source>
        <dbReference type="EMBL" id="MDQ1107255.1"/>
    </source>
</evidence>
<evidence type="ECO:0000313" key="3">
    <source>
        <dbReference type="Proteomes" id="UP001226084"/>
    </source>
</evidence>
<evidence type="ECO:0000256" key="1">
    <source>
        <dbReference type="SAM" id="MobiDB-lite"/>
    </source>
</evidence>
<reference evidence="2" key="1">
    <citation type="submission" date="2023-07" db="EMBL/GenBank/DDBJ databases">
        <title>Functional and genomic diversity of the sorghum phyllosphere microbiome.</title>
        <authorList>
            <person name="Shade A."/>
        </authorList>
    </citation>
    <scope>NUCLEOTIDE SEQUENCE</scope>
    <source>
        <strain evidence="2">SORGH_AS_0457</strain>
    </source>
</reference>
<dbReference type="AlphaFoldDB" id="A0AAP5E932"/>
<sequence length="182" mass="18070">MLIGAAGGPVLGAVAARVISKMVDKYGKDPQFVQPESIPVPIHWGAPEGVGPVMPSPQSFTPPTVGNLGLGAQTPGNSWQGYLQGQGSINNFGNTQFGSGMAGIPSNWAPQSTWGQSVAEGQGSNLNFGNYSPGAVATGAVRGGGSGAQGVNSGSRGGGGGNSVGDAGGSRSAFWRKTQSLV</sequence>